<reference evidence="1" key="2">
    <citation type="journal article" date="2015" name="Data Brief">
        <title>Shoot transcriptome of the giant reed, Arundo donax.</title>
        <authorList>
            <person name="Barrero R.A."/>
            <person name="Guerrero F.D."/>
            <person name="Moolhuijzen P."/>
            <person name="Goolsby J.A."/>
            <person name="Tidwell J."/>
            <person name="Bellgard S.E."/>
            <person name="Bellgard M.I."/>
        </authorList>
    </citation>
    <scope>NUCLEOTIDE SEQUENCE</scope>
    <source>
        <tissue evidence="1">Shoot tissue taken approximately 20 cm above the soil surface</tissue>
    </source>
</reference>
<evidence type="ECO:0000313" key="1">
    <source>
        <dbReference type="EMBL" id="JAD70390.1"/>
    </source>
</evidence>
<sequence>MYFAKINWATMVELIHTLFSQQNRKQNLHMRARG</sequence>
<accession>A0A0A9CAF6</accession>
<dbReference type="EMBL" id="GBRH01227505">
    <property type="protein sequence ID" value="JAD70390.1"/>
    <property type="molecule type" value="Transcribed_RNA"/>
</dbReference>
<reference evidence="1" key="1">
    <citation type="submission" date="2014-09" db="EMBL/GenBank/DDBJ databases">
        <authorList>
            <person name="Magalhaes I.L.F."/>
            <person name="Oliveira U."/>
            <person name="Santos F.R."/>
            <person name="Vidigal T.H.D.A."/>
            <person name="Brescovit A.D."/>
            <person name="Santos A.J."/>
        </authorList>
    </citation>
    <scope>NUCLEOTIDE SEQUENCE</scope>
    <source>
        <tissue evidence="1">Shoot tissue taken approximately 20 cm above the soil surface</tissue>
    </source>
</reference>
<name>A0A0A9CAF6_ARUDO</name>
<dbReference type="AlphaFoldDB" id="A0A0A9CAF6"/>
<proteinExistence type="predicted"/>
<organism evidence="1">
    <name type="scientific">Arundo donax</name>
    <name type="common">Giant reed</name>
    <name type="synonym">Donax arundinaceus</name>
    <dbReference type="NCBI Taxonomy" id="35708"/>
    <lineage>
        <taxon>Eukaryota</taxon>
        <taxon>Viridiplantae</taxon>
        <taxon>Streptophyta</taxon>
        <taxon>Embryophyta</taxon>
        <taxon>Tracheophyta</taxon>
        <taxon>Spermatophyta</taxon>
        <taxon>Magnoliopsida</taxon>
        <taxon>Liliopsida</taxon>
        <taxon>Poales</taxon>
        <taxon>Poaceae</taxon>
        <taxon>PACMAD clade</taxon>
        <taxon>Arundinoideae</taxon>
        <taxon>Arundineae</taxon>
        <taxon>Arundo</taxon>
    </lineage>
</organism>
<protein>
    <submittedName>
        <fullName evidence="1">Uncharacterized protein</fullName>
    </submittedName>
</protein>